<organism evidence="2 3">
    <name type="scientific">Alkalicoccobacillus gibsonii</name>
    <dbReference type="NCBI Taxonomy" id="79881"/>
    <lineage>
        <taxon>Bacteria</taxon>
        <taxon>Bacillati</taxon>
        <taxon>Bacillota</taxon>
        <taxon>Bacilli</taxon>
        <taxon>Bacillales</taxon>
        <taxon>Bacillaceae</taxon>
        <taxon>Alkalicoccobacillus</taxon>
    </lineage>
</organism>
<dbReference type="Proteomes" id="UP001418796">
    <property type="component" value="Unassembled WGS sequence"/>
</dbReference>
<feature type="transmembrane region" description="Helical" evidence="1">
    <location>
        <begin position="5"/>
        <end position="23"/>
    </location>
</feature>
<evidence type="ECO:0008006" key="4">
    <source>
        <dbReference type="Google" id="ProtNLM"/>
    </source>
</evidence>
<keyword evidence="1" id="KW-0472">Membrane</keyword>
<dbReference type="RefSeq" id="WP_343131021.1">
    <property type="nucleotide sequence ID" value="NZ_JBCITK010000001.1"/>
</dbReference>
<keyword evidence="3" id="KW-1185">Reference proteome</keyword>
<keyword evidence="1" id="KW-0812">Transmembrane</keyword>
<sequence length="55" mass="6011">MRTIIAWLTLVLIGTTIFVYLLTSVTGDITTSLLIGVLVHTSILLAIKVDKRQKG</sequence>
<protein>
    <recommendedName>
        <fullName evidence="4">DUF2929 family protein</fullName>
    </recommendedName>
</protein>
<feature type="transmembrane region" description="Helical" evidence="1">
    <location>
        <begin position="29"/>
        <end position="47"/>
    </location>
</feature>
<proteinExistence type="predicted"/>
<comment type="caution">
    <text evidence="2">The sequence shown here is derived from an EMBL/GenBank/DDBJ whole genome shotgun (WGS) entry which is preliminary data.</text>
</comment>
<dbReference type="EMBL" id="JBCITK010000001">
    <property type="protein sequence ID" value="MEN0644293.1"/>
    <property type="molecule type" value="Genomic_DNA"/>
</dbReference>
<accession>A0ABU9VKD8</accession>
<evidence type="ECO:0000313" key="3">
    <source>
        <dbReference type="Proteomes" id="UP001418796"/>
    </source>
</evidence>
<keyword evidence="1" id="KW-1133">Transmembrane helix</keyword>
<gene>
    <name evidence="2" type="ORF">MKY91_14165</name>
</gene>
<evidence type="ECO:0000313" key="2">
    <source>
        <dbReference type="EMBL" id="MEN0644293.1"/>
    </source>
</evidence>
<evidence type="ECO:0000256" key="1">
    <source>
        <dbReference type="SAM" id="Phobius"/>
    </source>
</evidence>
<reference evidence="2 3" key="1">
    <citation type="submission" date="2024-03" db="EMBL/GenBank/DDBJ databases">
        <title>Bacilli Hybrid Assemblies.</title>
        <authorList>
            <person name="Kovac J."/>
        </authorList>
    </citation>
    <scope>NUCLEOTIDE SEQUENCE [LARGE SCALE GENOMIC DNA]</scope>
    <source>
        <strain evidence="2 3">FSL R7-0666</strain>
    </source>
</reference>
<name>A0ABU9VKD8_9BACI</name>